<dbReference type="InterPro" id="IPR014718">
    <property type="entry name" value="GH-type_carb-bd"/>
</dbReference>
<comment type="subunit">
    <text evidence="3">Monomer.</text>
</comment>
<name>A0A2D0ND04_FLAN2</name>
<feature type="signal peptide" evidence="8">
    <location>
        <begin position="1"/>
        <end position="27"/>
    </location>
</feature>
<dbReference type="EMBL" id="PDUD01000019">
    <property type="protein sequence ID" value="PHN06059.1"/>
    <property type="molecule type" value="Genomic_DNA"/>
</dbReference>
<feature type="active site" evidence="7">
    <location>
        <position position="246"/>
    </location>
</feature>
<dbReference type="Proteomes" id="UP000223913">
    <property type="component" value="Unassembled WGS sequence"/>
</dbReference>
<evidence type="ECO:0000256" key="5">
    <source>
        <dbReference type="ARBA" id="ARBA00022837"/>
    </source>
</evidence>
<feature type="active site" evidence="7">
    <location>
        <position position="237"/>
    </location>
</feature>
<dbReference type="GO" id="GO:0005576">
    <property type="term" value="C:extracellular region"/>
    <property type="evidence" value="ECO:0007669"/>
    <property type="project" value="InterPro"/>
</dbReference>
<dbReference type="InterPro" id="IPR012970">
    <property type="entry name" value="Lyase_8_alpha_N"/>
</dbReference>
<keyword evidence="13" id="KW-1185">Reference proteome</keyword>
<evidence type="ECO:0000256" key="1">
    <source>
        <dbReference type="ARBA" id="ARBA00001913"/>
    </source>
</evidence>
<evidence type="ECO:0000313" key="12">
    <source>
        <dbReference type="EMBL" id="PHN06059.1"/>
    </source>
</evidence>
<dbReference type="GO" id="GO:0030246">
    <property type="term" value="F:carbohydrate binding"/>
    <property type="evidence" value="ECO:0007669"/>
    <property type="project" value="InterPro"/>
</dbReference>
<dbReference type="InterPro" id="IPR038970">
    <property type="entry name" value="Lyase_8"/>
</dbReference>
<comment type="cofactor">
    <cofactor evidence="1">
        <name>Ca(2+)</name>
        <dbReference type="ChEBI" id="CHEBI:29108"/>
    </cofactor>
</comment>
<dbReference type="RefSeq" id="WP_099150652.1">
    <property type="nucleotide sequence ID" value="NZ_PDUD01000019.1"/>
</dbReference>
<dbReference type="SUPFAM" id="SSF48230">
    <property type="entry name" value="Chondroitin AC/alginate lyase"/>
    <property type="match status" value="1"/>
</dbReference>
<dbReference type="Gene3D" id="1.50.10.100">
    <property type="entry name" value="Chondroitin AC/alginate lyase"/>
    <property type="match status" value="1"/>
</dbReference>
<dbReference type="Pfam" id="PF02278">
    <property type="entry name" value="Lyase_8"/>
    <property type="match status" value="1"/>
</dbReference>
<proteinExistence type="inferred from homology"/>
<keyword evidence="4 8" id="KW-0732">Signal</keyword>
<accession>A0A2D0ND04</accession>
<feature type="domain" description="Polysaccharide lyase 8 N-terminal alpha-helical" evidence="11">
    <location>
        <begin position="76"/>
        <end position="319"/>
    </location>
</feature>
<dbReference type="CDD" id="cd01083">
    <property type="entry name" value="GAG_Lyase"/>
    <property type="match status" value="1"/>
</dbReference>
<dbReference type="PANTHER" id="PTHR38481:SF1">
    <property type="entry name" value="HYALURONATE LYASE"/>
    <property type="match status" value="1"/>
</dbReference>
<dbReference type="SUPFAM" id="SSF49863">
    <property type="entry name" value="Hyaluronate lyase-like, C-terminal domain"/>
    <property type="match status" value="1"/>
</dbReference>
<evidence type="ECO:0000256" key="2">
    <source>
        <dbReference type="ARBA" id="ARBA00006699"/>
    </source>
</evidence>
<reference evidence="12 13" key="1">
    <citation type="submission" date="2017-10" db="EMBL/GenBank/DDBJ databases">
        <title>The draft genome sequence of Lewinella nigricans NBRC 102662.</title>
        <authorList>
            <person name="Wang K."/>
        </authorList>
    </citation>
    <scope>NUCLEOTIDE SEQUENCE [LARGE SCALE GENOMIC DNA]</scope>
    <source>
        <strain evidence="12 13">NBRC 102662</strain>
    </source>
</reference>
<dbReference type="InterPro" id="IPR011071">
    <property type="entry name" value="Lyase_8-like_C"/>
</dbReference>
<dbReference type="AlphaFoldDB" id="A0A2D0ND04"/>
<evidence type="ECO:0000256" key="6">
    <source>
        <dbReference type="ARBA" id="ARBA00023239"/>
    </source>
</evidence>
<evidence type="ECO:0000256" key="4">
    <source>
        <dbReference type="ARBA" id="ARBA00022729"/>
    </source>
</evidence>
<evidence type="ECO:0008006" key="14">
    <source>
        <dbReference type="Google" id="ProtNLM"/>
    </source>
</evidence>
<organism evidence="12 13">
    <name type="scientific">Flavilitoribacter nigricans (strain ATCC 23147 / DSM 23189 / NBRC 102662 / NCIMB 1420 / SS-2)</name>
    <name type="common">Lewinella nigricans</name>
    <dbReference type="NCBI Taxonomy" id="1122177"/>
    <lineage>
        <taxon>Bacteria</taxon>
        <taxon>Pseudomonadati</taxon>
        <taxon>Bacteroidota</taxon>
        <taxon>Saprospiria</taxon>
        <taxon>Saprospirales</taxon>
        <taxon>Lewinellaceae</taxon>
        <taxon>Flavilitoribacter</taxon>
    </lineage>
</organism>
<dbReference type="Gene3D" id="2.60.220.10">
    <property type="entry name" value="Polysaccharide lyase family 8-like, C-terminal"/>
    <property type="match status" value="1"/>
</dbReference>
<gene>
    <name evidence="12" type="ORF">CRP01_13900</name>
</gene>
<feature type="active site" evidence="7">
    <location>
        <position position="300"/>
    </location>
</feature>
<evidence type="ECO:0000259" key="11">
    <source>
        <dbReference type="Pfam" id="PF08124"/>
    </source>
</evidence>
<evidence type="ECO:0000259" key="10">
    <source>
        <dbReference type="Pfam" id="PF02884"/>
    </source>
</evidence>
<evidence type="ECO:0000259" key="9">
    <source>
        <dbReference type="Pfam" id="PF02278"/>
    </source>
</evidence>
<evidence type="ECO:0000313" key="13">
    <source>
        <dbReference type="Proteomes" id="UP000223913"/>
    </source>
</evidence>
<dbReference type="SUPFAM" id="SSF74650">
    <property type="entry name" value="Galactose mutarotase-like"/>
    <property type="match status" value="1"/>
</dbReference>
<dbReference type="InterPro" id="IPR003159">
    <property type="entry name" value="Lyase_8_central_dom"/>
</dbReference>
<dbReference type="InterPro" id="IPR004103">
    <property type="entry name" value="Lyase_8_C"/>
</dbReference>
<evidence type="ECO:0000256" key="8">
    <source>
        <dbReference type="SAM" id="SignalP"/>
    </source>
</evidence>
<dbReference type="Gene3D" id="2.70.98.10">
    <property type="match status" value="1"/>
</dbReference>
<keyword evidence="5" id="KW-0106">Calcium</keyword>
<comment type="caution">
    <text evidence="12">The sequence shown here is derived from an EMBL/GenBank/DDBJ whole genome shotgun (WGS) entry which is preliminary data.</text>
</comment>
<evidence type="ECO:0000256" key="7">
    <source>
        <dbReference type="PIRSR" id="PIRSR638970-1"/>
    </source>
</evidence>
<dbReference type="GO" id="GO:0016837">
    <property type="term" value="F:carbon-oxygen lyase activity, acting on polysaccharides"/>
    <property type="evidence" value="ECO:0007669"/>
    <property type="project" value="UniProtKB-ARBA"/>
</dbReference>
<feature type="domain" description="Polysaccharide lyase family 8 central" evidence="9">
    <location>
        <begin position="351"/>
        <end position="592"/>
    </location>
</feature>
<dbReference type="Pfam" id="PF02884">
    <property type="entry name" value="Lyase_8_C"/>
    <property type="match status" value="1"/>
</dbReference>
<sequence length="705" mass="80020">MPSRIATVLQMIFFALCLAFPGNPARAAEGALPDTEIELLRERLIEDALEQRGFTVSTQQYIISDFGSGEAYLAQMDESGRWPDVDYGDTDNEWDPLRALDRILVMTYDYYREGTAAYQDPAILDGIKQALNYWYTVNPRCRNWYKNEIAKQFYFNVIALLLQGDIAPELLGKIVNDLTEAPRMTGSNKTLLSISVFYRGVIEGNKERIRAGVQGVKEPVAITTAEGIQPDYSFHQHGAFIYNGSYGHNFLRETSWLASIVRGTDYAFSQDQIKILRDYFMEGTRWMVRGRLLDYNVRGRQVGRSANLDLGALKITTQLDRMMLADPEHRDQYSEAKEKIMENQPQELSGNRHFWRSDYTVHHRPAYFTSLKMCSERTVGMEMDVNSENLYGYYLPYGLTYIYRRGDEYKAIFPVWDWARLPGVTSPHREFSSSGKSTQQTQFVGGVSDGTYGLSSMDLDVKNTRAKKSWFWFDREWVALGAGIRSEEEVPIVTGVNQALMRGDVLVDGRAFAGAEQAMSNTRWVWHDEVAYIFPKGKEVMVQAHEQSAPLQKIFGLGADTIFRESVFSLWVDHGVQPEKDRYAYIVVPGISAKQVETYSRKLPLTIHFNTDELQAVTHDKLGLTAIAFHTEGKLNLGRKLEVRVDHPCLLLINHRKRTISISDPTAKLSAINLIIKGKKGKALFAEQITLPTGELAGSSVQLSW</sequence>
<dbReference type="GO" id="GO:0005975">
    <property type="term" value="P:carbohydrate metabolic process"/>
    <property type="evidence" value="ECO:0007669"/>
    <property type="project" value="InterPro"/>
</dbReference>
<protein>
    <recommendedName>
        <fullName evidence="14">Chondroitinase</fullName>
    </recommendedName>
</protein>
<dbReference type="InterPro" id="IPR008929">
    <property type="entry name" value="Chondroitin_lyas"/>
</dbReference>
<feature type="chain" id="PRO_5012632684" description="Chondroitinase" evidence="8">
    <location>
        <begin position="28"/>
        <end position="705"/>
    </location>
</feature>
<dbReference type="PANTHER" id="PTHR38481">
    <property type="entry name" value="HYALURONATE LYASE"/>
    <property type="match status" value="1"/>
</dbReference>
<dbReference type="Pfam" id="PF08124">
    <property type="entry name" value="Lyase_8_N"/>
    <property type="match status" value="1"/>
</dbReference>
<dbReference type="OrthoDB" id="6394136at2"/>
<comment type="similarity">
    <text evidence="2">Belongs to the polysaccharide lyase 8 family.</text>
</comment>
<evidence type="ECO:0000256" key="3">
    <source>
        <dbReference type="ARBA" id="ARBA00011245"/>
    </source>
</evidence>
<dbReference type="InterPro" id="IPR011013">
    <property type="entry name" value="Gal_mutarotase_sf_dom"/>
</dbReference>
<keyword evidence="6" id="KW-0456">Lyase</keyword>
<feature type="domain" description="Polysaccharide lyase family 8 C-terminal" evidence="10">
    <location>
        <begin position="610"/>
        <end position="672"/>
    </location>
</feature>